<feature type="transmembrane region" description="Helical" evidence="1">
    <location>
        <begin position="56"/>
        <end position="75"/>
    </location>
</feature>
<dbReference type="Proteomes" id="UP000193087">
    <property type="component" value="Unassembled WGS sequence"/>
</dbReference>
<keyword evidence="3" id="KW-1185">Reference proteome</keyword>
<dbReference type="STRING" id="486698.AWC22_24825"/>
<evidence type="ECO:0000313" key="2">
    <source>
        <dbReference type="EMBL" id="ORW71250.1"/>
    </source>
</evidence>
<sequence>MTSTDQTDPVAGVTPEVNVHARAALAFGIVGAVGLSIICAVAALCQVKSRDEGRGLAVAGLAISAVWIVVFFALARVHLV</sequence>
<evidence type="ECO:0000256" key="1">
    <source>
        <dbReference type="SAM" id="Phobius"/>
    </source>
</evidence>
<evidence type="ECO:0008006" key="4">
    <source>
        <dbReference type="Google" id="ProtNLM"/>
    </source>
</evidence>
<gene>
    <name evidence="2" type="ORF">AWC22_24825</name>
</gene>
<reference evidence="2 3" key="1">
    <citation type="submission" date="2016-01" db="EMBL/GenBank/DDBJ databases">
        <title>The new phylogeny of the genus Mycobacterium.</title>
        <authorList>
            <person name="Tarcisio F."/>
            <person name="Conor M."/>
            <person name="Antonella G."/>
            <person name="Elisabetta G."/>
            <person name="Giulia F.S."/>
            <person name="Sara T."/>
            <person name="Anna F."/>
            <person name="Clotilde B."/>
            <person name="Roberto B."/>
            <person name="Veronica D.S."/>
            <person name="Fabio R."/>
            <person name="Monica P."/>
            <person name="Olivier J."/>
            <person name="Enrico T."/>
            <person name="Nicola S."/>
        </authorList>
    </citation>
    <scope>NUCLEOTIDE SEQUENCE [LARGE SCALE GENOMIC DNA]</scope>
    <source>
        <strain evidence="2 3">DSM 45176</strain>
    </source>
</reference>
<keyword evidence="1" id="KW-0812">Transmembrane</keyword>
<comment type="caution">
    <text evidence="2">The sequence shown here is derived from an EMBL/GenBank/DDBJ whole genome shotgun (WGS) entry which is preliminary data.</text>
</comment>
<dbReference type="EMBL" id="LQPQ01000148">
    <property type="protein sequence ID" value="ORW71250.1"/>
    <property type="molecule type" value="Genomic_DNA"/>
</dbReference>
<proteinExistence type="predicted"/>
<accession>A0A1X2C5V6</accession>
<feature type="transmembrane region" description="Helical" evidence="1">
    <location>
        <begin position="23"/>
        <end position="44"/>
    </location>
</feature>
<dbReference type="RefSeq" id="WP_085251781.1">
    <property type="nucleotide sequence ID" value="NZ_CAJMWJ010000001.1"/>
</dbReference>
<name>A0A1X2C5V6_9MYCO</name>
<protein>
    <recommendedName>
        <fullName evidence="4">DUF4190 domain-containing protein</fullName>
    </recommendedName>
</protein>
<organism evidence="2 3">
    <name type="scientific">Mycobacterium riyadhense</name>
    <dbReference type="NCBI Taxonomy" id="486698"/>
    <lineage>
        <taxon>Bacteria</taxon>
        <taxon>Bacillati</taxon>
        <taxon>Actinomycetota</taxon>
        <taxon>Actinomycetes</taxon>
        <taxon>Mycobacteriales</taxon>
        <taxon>Mycobacteriaceae</taxon>
        <taxon>Mycobacterium</taxon>
    </lineage>
</organism>
<keyword evidence="1" id="KW-0472">Membrane</keyword>
<evidence type="ECO:0000313" key="3">
    <source>
        <dbReference type="Proteomes" id="UP000193087"/>
    </source>
</evidence>
<dbReference type="GeneID" id="93497291"/>
<dbReference type="AlphaFoldDB" id="A0A1X2C5V6"/>
<dbReference type="OrthoDB" id="3628931at2"/>
<keyword evidence="1" id="KW-1133">Transmembrane helix</keyword>